<proteinExistence type="predicted"/>
<dbReference type="PROSITE" id="PS01124">
    <property type="entry name" value="HTH_ARAC_FAMILY_2"/>
    <property type="match status" value="1"/>
</dbReference>
<evidence type="ECO:0000256" key="1">
    <source>
        <dbReference type="ARBA" id="ARBA00023015"/>
    </source>
</evidence>
<dbReference type="Proteomes" id="UP001597365">
    <property type="component" value="Unassembled WGS sequence"/>
</dbReference>
<keyword evidence="1" id="KW-0805">Transcription regulation</keyword>
<dbReference type="PANTHER" id="PTHR46796:SF2">
    <property type="entry name" value="TRANSCRIPTIONAL REGULATORY PROTEIN"/>
    <property type="match status" value="1"/>
</dbReference>
<evidence type="ECO:0000313" key="6">
    <source>
        <dbReference type="EMBL" id="MFD1829497.1"/>
    </source>
</evidence>
<dbReference type="SUPFAM" id="SSF46689">
    <property type="entry name" value="Homeodomain-like"/>
    <property type="match status" value="2"/>
</dbReference>
<dbReference type="SMART" id="SM00342">
    <property type="entry name" value="HTH_ARAC"/>
    <property type="match status" value="1"/>
</dbReference>
<evidence type="ECO:0000256" key="4">
    <source>
        <dbReference type="SAM" id="MobiDB-lite"/>
    </source>
</evidence>
<evidence type="ECO:0000256" key="2">
    <source>
        <dbReference type="ARBA" id="ARBA00023125"/>
    </source>
</evidence>
<evidence type="ECO:0000256" key="3">
    <source>
        <dbReference type="ARBA" id="ARBA00023163"/>
    </source>
</evidence>
<dbReference type="EMBL" id="JBHUFU010000003">
    <property type="protein sequence ID" value="MFD1829497.1"/>
    <property type="molecule type" value="Genomic_DNA"/>
</dbReference>
<organism evidence="6 7">
    <name type="scientific">Streptomyces desertarenae</name>
    <dbReference type="NCBI Taxonomy" id="2666184"/>
    <lineage>
        <taxon>Bacteria</taxon>
        <taxon>Bacillati</taxon>
        <taxon>Actinomycetota</taxon>
        <taxon>Actinomycetes</taxon>
        <taxon>Kitasatosporales</taxon>
        <taxon>Streptomycetaceae</taxon>
        <taxon>Streptomyces</taxon>
    </lineage>
</organism>
<feature type="region of interest" description="Disordered" evidence="4">
    <location>
        <begin position="260"/>
        <end position="316"/>
    </location>
</feature>
<evidence type="ECO:0000259" key="5">
    <source>
        <dbReference type="PROSITE" id="PS01124"/>
    </source>
</evidence>
<evidence type="ECO:0000313" key="7">
    <source>
        <dbReference type="Proteomes" id="UP001597365"/>
    </source>
</evidence>
<dbReference type="SUPFAM" id="SSF51215">
    <property type="entry name" value="Regulatory protein AraC"/>
    <property type="match status" value="1"/>
</dbReference>
<comment type="caution">
    <text evidence="6">The sequence shown here is derived from an EMBL/GenBank/DDBJ whole genome shotgun (WGS) entry which is preliminary data.</text>
</comment>
<dbReference type="Pfam" id="PF02311">
    <property type="entry name" value="AraC_binding"/>
    <property type="match status" value="1"/>
</dbReference>
<name>A0ABW4PFL0_9ACTN</name>
<dbReference type="InterPro" id="IPR050204">
    <property type="entry name" value="AraC_XylS_family_regulators"/>
</dbReference>
<keyword evidence="2" id="KW-0238">DNA-binding</keyword>
<dbReference type="InterPro" id="IPR009057">
    <property type="entry name" value="Homeodomain-like_sf"/>
</dbReference>
<keyword evidence="7" id="KW-1185">Reference proteome</keyword>
<protein>
    <submittedName>
        <fullName evidence="6">AraC family transcriptional regulator</fullName>
    </submittedName>
</protein>
<keyword evidence="3" id="KW-0804">Transcription</keyword>
<dbReference type="RefSeq" id="WP_380898087.1">
    <property type="nucleotide sequence ID" value="NZ_JBHUFU010000003.1"/>
</dbReference>
<feature type="compositionally biased region" description="Pro residues" evidence="4">
    <location>
        <begin position="307"/>
        <end position="316"/>
    </location>
</feature>
<sequence>MPARYEVSAWRPQVPGVVEVLHARFTDHAYPMHVHDVWTLLIVDDGAVRYDLDRRERGTLRDTVSLLPPRVPHNGSPATPQGFRKRVLYLAPDHLGESFVGPAADGPDLVDPLLRRRVGQLHSALSRRGDELEAESRLALIGERLRSHLRPRLAARPPGTDRGVAHSLRELLDERLLCGVSLDEAAKLVHAHPTHLVRAFTAAFGIAPHQYLVARRVDRARRLLLDGRPPAEAAAAAGFYDQSHLTRHFTRLVGVTPGRYARGARAPGRRRSGAQPPTARGGGAREEPAGGTRGPSGPAPARRRDPPPPPVPAPRE</sequence>
<reference evidence="7" key="1">
    <citation type="journal article" date="2019" name="Int. J. Syst. Evol. Microbiol.">
        <title>The Global Catalogue of Microorganisms (GCM) 10K type strain sequencing project: providing services to taxonomists for standard genome sequencing and annotation.</title>
        <authorList>
            <consortium name="The Broad Institute Genomics Platform"/>
            <consortium name="The Broad Institute Genome Sequencing Center for Infectious Disease"/>
            <person name="Wu L."/>
            <person name="Ma J."/>
        </authorList>
    </citation>
    <scope>NUCLEOTIDE SEQUENCE [LARGE SCALE GENOMIC DNA]</scope>
    <source>
        <strain evidence="7">CGMCC 4.7455</strain>
    </source>
</reference>
<dbReference type="Gene3D" id="1.10.10.60">
    <property type="entry name" value="Homeodomain-like"/>
    <property type="match status" value="1"/>
</dbReference>
<feature type="domain" description="HTH araC/xylS-type" evidence="5">
    <location>
        <begin position="166"/>
        <end position="263"/>
    </location>
</feature>
<dbReference type="InterPro" id="IPR037923">
    <property type="entry name" value="HTH-like"/>
</dbReference>
<gene>
    <name evidence="6" type="ORF">ACFSJS_07455</name>
</gene>
<dbReference type="InterPro" id="IPR003313">
    <property type="entry name" value="AraC-bd"/>
</dbReference>
<accession>A0ABW4PFL0</accession>
<dbReference type="InterPro" id="IPR018060">
    <property type="entry name" value="HTH_AraC"/>
</dbReference>
<dbReference type="Pfam" id="PF12833">
    <property type="entry name" value="HTH_18"/>
    <property type="match status" value="1"/>
</dbReference>
<dbReference type="PANTHER" id="PTHR46796">
    <property type="entry name" value="HTH-TYPE TRANSCRIPTIONAL ACTIVATOR RHAS-RELATED"/>
    <property type="match status" value="1"/>
</dbReference>